<dbReference type="SMART" id="SM00965">
    <property type="entry name" value="STN"/>
    <property type="match status" value="1"/>
</dbReference>
<sequence>MRIRILSFHRALAIAALSGPMAAPANAQSPNADRTSPPAAAIAPMPLKDALARFTAQTGLRFVYASQLVQGVRSPGAPASLANEDRLRRLLEGTGLTYRYLSPSTITLVREERKRPPAPARANAPTGASAAQADATDLETMVVTGTNIRDVVPPGTPLIIIGSEEIRRSGYSGTEQVIQALPQNFRGGQAGAIADVNMSIGGQRGFNATAGSGVNLRGLGTTATLVLVNGRRIAATSAGTFTDISLIPIDAIERIEILADGASAIYGADAVAGVVNIILKQDYDTAQTRLTLGGTTAGGREEFRLSHSFGQRWDTGRVALSADYLHQGELMADQRKATEEVTGPTTVFPQNTLKSVVLSASQDLGSALTLSTDLQYSHADRELVDTGFNRTDNFAKPIRRNALVSLEYRAPRDWLFTVDGFISDEDSKNRQETYSLEGEPVSIFNQHRTQEQRGGEIRASGPLFELPAGQAKLAVGASYKEEDYLRTIDLFNLRQEMDRNSNSLFAELYVPVVGESNAVAGIHRLAMSFALRHDDYSDFGSSTNPRIGLSWSPLPSLTLRSSYSTSFRAPSIGEEVRFSELGVFALDVAPYFRADGNDFVPVVTLFGSDELTPETSRNWTVGLDWKPEFAPGLNIGATYYDIAYADRIVLPPLDMGALGNPELQQFIDYYDSPDEVRALVDAYLADGAFFDDFTDGMFGPDPLGQVFAVYKYLFTNAERVDVSGFDLSADYRFDRGEDHFELGLNANYIHEMINRVSPGAPAYDLVGTFANPPRLRARGTLAWARREWSANLNVNYTHSYTDTSGAIDRPVDSFTTVDGIVGYEFASGSGFADGLSLSLIATNLFDEPPPYVGFGGRGSHYDAANASPLGRTVAIQIAKRW</sequence>
<evidence type="ECO:0000313" key="15">
    <source>
        <dbReference type="EMBL" id="MFC0679925.1"/>
    </source>
</evidence>
<comment type="similarity">
    <text evidence="10 11">Belongs to the TonB-dependent receptor family.</text>
</comment>
<evidence type="ECO:0000256" key="12">
    <source>
        <dbReference type="SAM" id="MobiDB-lite"/>
    </source>
</evidence>
<evidence type="ECO:0000256" key="11">
    <source>
        <dbReference type="RuleBase" id="RU003357"/>
    </source>
</evidence>
<keyword evidence="9 10" id="KW-0998">Cell outer membrane</keyword>
<gene>
    <name evidence="15" type="ORF">ACFFGH_18975</name>
</gene>
<dbReference type="PROSITE" id="PS52016">
    <property type="entry name" value="TONB_DEPENDENT_REC_3"/>
    <property type="match status" value="1"/>
</dbReference>
<reference evidence="15 16" key="1">
    <citation type="submission" date="2024-09" db="EMBL/GenBank/DDBJ databases">
        <authorList>
            <person name="Sun Q."/>
            <person name="Mori K."/>
        </authorList>
    </citation>
    <scope>NUCLEOTIDE SEQUENCE [LARGE SCALE GENOMIC DNA]</scope>
    <source>
        <strain evidence="15 16">KCTC 23076</strain>
    </source>
</reference>
<evidence type="ECO:0000256" key="10">
    <source>
        <dbReference type="PROSITE-ProRule" id="PRU01360"/>
    </source>
</evidence>
<evidence type="ECO:0000256" key="7">
    <source>
        <dbReference type="ARBA" id="ARBA00023077"/>
    </source>
</evidence>
<keyword evidence="6" id="KW-0408">Iron</keyword>
<evidence type="ECO:0000256" key="5">
    <source>
        <dbReference type="ARBA" id="ARBA00022692"/>
    </source>
</evidence>
<dbReference type="InterPro" id="IPR037066">
    <property type="entry name" value="Plug_dom_sf"/>
</dbReference>
<dbReference type="InterPro" id="IPR011662">
    <property type="entry name" value="Secretin/TonB_short_N"/>
</dbReference>
<comment type="subcellular location">
    <subcellularLocation>
        <location evidence="1 10">Cell outer membrane</location>
        <topology evidence="1 10">Multi-pass membrane protein</topology>
    </subcellularLocation>
</comment>
<dbReference type="InterPro" id="IPR000531">
    <property type="entry name" value="Beta-barrel_TonB"/>
</dbReference>
<evidence type="ECO:0000313" key="16">
    <source>
        <dbReference type="Proteomes" id="UP001589896"/>
    </source>
</evidence>
<keyword evidence="16" id="KW-1185">Reference proteome</keyword>
<evidence type="ECO:0000256" key="9">
    <source>
        <dbReference type="ARBA" id="ARBA00023237"/>
    </source>
</evidence>
<dbReference type="PANTHER" id="PTHR47234:SF2">
    <property type="entry name" value="TONB-DEPENDENT RECEPTOR"/>
    <property type="match status" value="1"/>
</dbReference>
<keyword evidence="4" id="KW-0406">Ion transport</keyword>
<dbReference type="Gene3D" id="2.40.170.20">
    <property type="entry name" value="TonB-dependent receptor, beta-barrel domain"/>
    <property type="match status" value="1"/>
</dbReference>
<dbReference type="Pfam" id="PF07715">
    <property type="entry name" value="Plug"/>
    <property type="match status" value="1"/>
</dbReference>
<keyword evidence="4" id="KW-0410">Iron transport</keyword>
<comment type="caution">
    <text evidence="15">The sequence shown here is derived from an EMBL/GenBank/DDBJ whole genome shotgun (WGS) entry which is preliminary data.</text>
</comment>
<dbReference type="Proteomes" id="UP001589896">
    <property type="component" value="Unassembled WGS sequence"/>
</dbReference>
<evidence type="ECO:0000256" key="2">
    <source>
        <dbReference type="ARBA" id="ARBA00022448"/>
    </source>
</evidence>
<evidence type="ECO:0000256" key="13">
    <source>
        <dbReference type="SAM" id="SignalP"/>
    </source>
</evidence>
<dbReference type="Pfam" id="PF00593">
    <property type="entry name" value="TonB_dep_Rec_b-barrel"/>
    <property type="match status" value="1"/>
</dbReference>
<dbReference type="PANTHER" id="PTHR47234">
    <property type="match status" value="1"/>
</dbReference>
<dbReference type="Gene3D" id="2.170.130.10">
    <property type="entry name" value="TonB-dependent receptor, plug domain"/>
    <property type="match status" value="1"/>
</dbReference>
<evidence type="ECO:0000256" key="3">
    <source>
        <dbReference type="ARBA" id="ARBA00022452"/>
    </source>
</evidence>
<evidence type="ECO:0000256" key="6">
    <source>
        <dbReference type="ARBA" id="ARBA00023004"/>
    </source>
</evidence>
<keyword evidence="3 10" id="KW-1134">Transmembrane beta strand</keyword>
<dbReference type="RefSeq" id="WP_386671134.1">
    <property type="nucleotide sequence ID" value="NZ_JBHLTG010000004.1"/>
</dbReference>
<dbReference type="CDD" id="cd01347">
    <property type="entry name" value="ligand_gated_channel"/>
    <property type="match status" value="1"/>
</dbReference>
<organism evidence="15 16">
    <name type="scientific">Lysobacter korlensis</name>
    <dbReference type="NCBI Taxonomy" id="553636"/>
    <lineage>
        <taxon>Bacteria</taxon>
        <taxon>Pseudomonadati</taxon>
        <taxon>Pseudomonadota</taxon>
        <taxon>Gammaproteobacteria</taxon>
        <taxon>Lysobacterales</taxon>
        <taxon>Lysobacteraceae</taxon>
        <taxon>Lysobacter</taxon>
    </lineage>
</organism>
<name>A0ABV6RSG8_9GAMM</name>
<accession>A0ABV6RSG8</accession>
<feature type="compositionally biased region" description="Low complexity" evidence="12">
    <location>
        <begin position="120"/>
        <end position="131"/>
    </location>
</feature>
<feature type="domain" description="Secretin/TonB short N-terminal" evidence="14">
    <location>
        <begin position="60"/>
        <end position="111"/>
    </location>
</feature>
<dbReference type="InterPro" id="IPR036942">
    <property type="entry name" value="Beta-barrel_TonB_sf"/>
</dbReference>
<keyword evidence="8 10" id="KW-0472">Membrane</keyword>
<keyword evidence="15" id="KW-0675">Receptor</keyword>
<keyword evidence="5 10" id="KW-0812">Transmembrane</keyword>
<feature type="signal peptide" evidence="13">
    <location>
        <begin position="1"/>
        <end position="27"/>
    </location>
</feature>
<protein>
    <submittedName>
        <fullName evidence="15">TonB-dependent receptor domain-containing protein</fullName>
    </submittedName>
</protein>
<proteinExistence type="inferred from homology"/>
<dbReference type="InterPro" id="IPR039426">
    <property type="entry name" value="TonB-dep_rcpt-like"/>
</dbReference>
<evidence type="ECO:0000256" key="1">
    <source>
        <dbReference type="ARBA" id="ARBA00004571"/>
    </source>
</evidence>
<evidence type="ECO:0000256" key="4">
    <source>
        <dbReference type="ARBA" id="ARBA00022496"/>
    </source>
</evidence>
<keyword evidence="13" id="KW-0732">Signal</keyword>
<dbReference type="EMBL" id="JBHLTG010000004">
    <property type="protein sequence ID" value="MFC0679925.1"/>
    <property type="molecule type" value="Genomic_DNA"/>
</dbReference>
<dbReference type="SUPFAM" id="SSF56935">
    <property type="entry name" value="Porins"/>
    <property type="match status" value="1"/>
</dbReference>
<dbReference type="Gene3D" id="3.55.50.30">
    <property type="match status" value="1"/>
</dbReference>
<keyword evidence="7 11" id="KW-0798">TonB box</keyword>
<evidence type="ECO:0000256" key="8">
    <source>
        <dbReference type="ARBA" id="ARBA00023136"/>
    </source>
</evidence>
<feature type="region of interest" description="Disordered" evidence="12">
    <location>
        <begin position="112"/>
        <end position="132"/>
    </location>
</feature>
<keyword evidence="2 10" id="KW-0813">Transport</keyword>
<evidence type="ECO:0000259" key="14">
    <source>
        <dbReference type="SMART" id="SM00965"/>
    </source>
</evidence>
<dbReference type="InterPro" id="IPR012910">
    <property type="entry name" value="Plug_dom"/>
</dbReference>
<feature type="chain" id="PRO_5046948775" evidence="13">
    <location>
        <begin position="28"/>
        <end position="881"/>
    </location>
</feature>